<dbReference type="EMBL" id="CAJVPV010055517">
    <property type="protein sequence ID" value="CAG8784640.1"/>
    <property type="molecule type" value="Genomic_DNA"/>
</dbReference>
<keyword evidence="2" id="KW-0698">rRNA processing</keyword>
<dbReference type="OrthoDB" id="20105at2759"/>
<reference evidence="8" key="1">
    <citation type="submission" date="2021-06" db="EMBL/GenBank/DDBJ databases">
        <authorList>
            <person name="Kallberg Y."/>
            <person name="Tangrot J."/>
            <person name="Rosling A."/>
        </authorList>
    </citation>
    <scope>NUCLEOTIDE SEQUENCE</scope>
    <source>
        <strain evidence="8">CL551</strain>
    </source>
</reference>
<evidence type="ECO:0000256" key="5">
    <source>
        <dbReference type="ARBA" id="ARBA00022691"/>
    </source>
</evidence>
<accession>A0A9N9JJV8</accession>
<dbReference type="Gene3D" id="3.40.50.150">
    <property type="entry name" value="Vaccinia Virus protein VP39"/>
    <property type="match status" value="1"/>
</dbReference>
<evidence type="ECO:0000256" key="4">
    <source>
        <dbReference type="ARBA" id="ARBA00022679"/>
    </source>
</evidence>
<dbReference type="AlphaFoldDB" id="A0A9N9JJV8"/>
<dbReference type="Proteomes" id="UP000789342">
    <property type="component" value="Unassembled WGS sequence"/>
</dbReference>
<evidence type="ECO:0000313" key="9">
    <source>
        <dbReference type="Proteomes" id="UP000789342"/>
    </source>
</evidence>
<keyword evidence="3" id="KW-0489">Methyltransferase</keyword>
<dbReference type="InterPro" id="IPR002877">
    <property type="entry name" value="RNA_MeTrfase_FtsJ_dom"/>
</dbReference>
<keyword evidence="5" id="KW-0949">S-adenosyl-L-methionine</keyword>
<proteinExistence type="inferred from homology"/>
<gene>
    <name evidence="8" type="ORF">AMORRO_LOCUS17610</name>
</gene>
<comment type="caution">
    <text evidence="8">The sequence shown here is derived from an EMBL/GenBank/DDBJ whole genome shotgun (WGS) entry which is preliminary data.</text>
</comment>
<evidence type="ECO:0000256" key="3">
    <source>
        <dbReference type="ARBA" id="ARBA00022603"/>
    </source>
</evidence>
<name>A0A9N9JJV8_9GLOM</name>
<dbReference type="InterPro" id="IPR029063">
    <property type="entry name" value="SAM-dependent_MTases_sf"/>
</dbReference>
<protein>
    <recommendedName>
        <fullName evidence="6">rRNA methyltransferase 2, mitochondrial</fullName>
    </recommendedName>
</protein>
<dbReference type="Pfam" id="PF01728">
    <property type="entry name" value="FtsJ"/>
    <property type="match status" value="1"/>
</dbReference>
<evidence type="ECO:0000256" key="2">
    <source>
        <dbReference type="ARBA" id="ARBA00022552"/>
    </source>
</evidence>
<evidence type="ECO:0000256" key="6">
    <source>
        <dbReference type="ARBA" id="ARBA00041184"/>
    </source>
</evidence>
<keyword evidence="4" id="KW-0808">Transferase</keyword>
<dbReference type="GO" id="GO:0008650">
    <property type="term" value="F:rRNA (uridine-2'-O-)-methyltransferase activity"/>
    <property type="evidence" value="ECO:0007669"/>
    <property type="project" value="TreeGrafter"/>
</dbReference>
<dbReference type="InterPro" id="IPR050082">
    <property type="entry name" value="RNA_methyltr_RlmE"/>
</dbReference>
<feature type="non-terminal residue" evidence="8">
    <location>
        <position position="126"/>
    </location>
</feature>
<keyword evidence="9" id="KW-1185">Reference proteome</keyword>
<sequence length="126" mass="14300">NLIVAVDLLHIEPIAGVNTVQGDFTEMETQIKIKDLLKEREVDVVLSDMAPNFSGIHFVDHLRSMELCESSFSFAEQVLKPGGAYLCKFIMGGSEVDFRNLLKNKFEKVRYEKPQASHKQSTEGYY</sequence>
<evidence type="ECO:0000259" key="7">
    <source>
        <dbReference type="Pfam" id="PF01728"/>
    </source>
</evidence>
<comment type="similarity">
    <text evidence="1">Belongs to the class I-like SAM-binding methyltransferase superfamily. RNA methyltransferase RlmE family.</text>
</comment>
<dbReference type="PANTHER" id="PTHR10920:SF18">
    <property type="entry name" value="RRNA METHYLTRANSFERASE 2, MITOCHONDRIAL"/>
    <property type="match status" value="1"/>
</dbReference>
<evidence type="ECO:0000313" key="8">
    <source>
        <dbReference type="EMBL" id="CAG8784640.1"/>
    </source>
</evidence>
<feature type="domain" description="Ribosomal RNA methyltransferase FtsJ" evidence="7">
    <location>
        <begin position="2"/>
        <end position="126"/>
    </location>
</feature>
<evidence type="ECO:0000256" key="1">
    <source>
        <dbReference type="ARBA" id="ARBA00009258"/>
    </source>
</evidence>
<dbReference type="SUPFAM" id="SSF53335">
    <property type="entry name" value="S-adenosyl-L-methionine-dependent methyltransferases"/>
    <property type="match status" value="1"/>
</dbReference>
<feature type="non-terminal residue" evidence="8">
    <location>
        <position position="1"/>
    </location>
</feature>
<dbReference type="PANTHER" id="PTHR10920">
    <property type="entry name" value="RIBOSOMAL RNA METHYLTRANSFERASE"/>
    <property type="match status" value="1"/>
</dbReference>
<organism evidence="8 9">
    <name type="scientific">Acaulospora morrowiae</name>
    <dbReference type="NCBI Taxonomy" id="94023"/>
    <lineage>
        <taxon>Eukaryota</taxon>
        <taxon>Fungi</taxon>
        <taxon>Fungi incertae sedis</taxon>
        <taxon>Mucoromycota</taxon>
        <taxon>Glomeromycotina</taxon>
        <taxon>Glomeromycetes</taxon>
        <taxon>Diversisporales</taxon>
        <taxon>Acaulosporaceae</taxon>
        <taxon>Acaulospora</taxon>
    </lineage>
</organism>
<dbReference type="GO" id="GO:0005739">
    <property type="term" value="C:mitochondrion"/>
    <property type="evidence" value="ECO:0007669"/>
    <property type="project" value="TreeGrafter"/>
</dbReference>